<evidence type="ECO:0008006" key="4">
    <source>
        <dbReference type="Google" id="ProtNLM"/>
    </source>
</evidence>
<sequence>MPNSWTAGKQKAMDLDQSTTQAPPITQETIKPSQHEIVQEQIHREVHTHEVHPHIQPVIERKVLPARHYVHDKHGKLVEVPEGDIHMYICPDSEGEEQKKETTTRKVVESSRTERDIPPEEVGVVMNRKKSLMKRVKEKVRGC</sequence>
<reference evidence="2" key="2">
    <citation type="submission" date="2023-05" db="EMBL/GenBank/DDBJ databases">
        <authorList>
            <consortium name="Lawrence Berkeley National Laboratory"/>
            <person name="Steindorff A."/>
            <person name="Hensen N."/>
            <person name="Bonometti L."/>
            <person name="Westerberg I."/>
            <person name="Brannstrom I.O."/>
            <person name="Guillou S."/>
            <person name="Cros-Aarteil S."/>
            <person name="Calhoun S."/>
            <person name="Haridas S."/>
            <person name="Kuo A."/>
            <person name="Mondo S."/>
            <person name="Pangilinan J."/>
            <person name="Riley R."/>
            <person name="Labutti K."/>
            <person name="Andreopoulos B."/>
            <person name="Lipzen A."/>
            <person name="Chen C."/>
            <person name="Yanf M."/>
            <person name="Daum C."/>
            <person name="Ng V."/>
            <person name="Clum A."/>
            <person name="Ohm R."/>
            <person name="Martin F."/>
            <person name="Silar P."/>
            <person name="Natvig D."/>
            <person name="Lalanne C."/>
            <person name="Gautier V."/>
            <person name="Ament-Velasquez S.L."/>
            <person name="Kruys A."/>
            <person name="Hutchinson M.I."/>
            <person name="Powell A.J."/>
            <person name="Barry K."/>
            <person name="Miller A.N."/>
            <person name="Grigoriev I.V."/>
            <person name="Debuchy R."/>
            <person name="Gladieux P."/>
            <person name="Thoren M.H."/>
            <person name="Johannesson H."/>
        </authorList>
    </citation>
    <scope>NUCLEOTIDE SEQUENCE</scope>
    <source>
        <strain evidence="2">PSN243</strain>
    </source>
</reference>
<protein>
    <recommendedName>
        <fullName evidence="4">Hypervirulence associated protein TUDOR domain-containing protein</fullName>
    </recommendedName>
</protein>
<keyword evidence="3" id="KW-1185">Reference proteome</keyword>
<feature type="region of interest" description="Disordered" evidence="1">
    <location>
        <begin position="92"/>
        <end position="119"/>
    </location>
</feature>
<reference evidence="2" key="1">
    <citation type="journal article" date="2023" name="Mol. Phylogenet. Evol.">
        <title>Genome-scale phylogeny and comparative genomics of the fungal order Sordariales.</title>
        <authorList>
            <person name="Hensen N."/>
            <person name="Bonometti L."/>
            <person name="Westerberg I."/>
            <person name="Brannstrom I.O."/>
            <person name="Guillou S."/>
            <person name="Cros-Aarteil S."/>
            <person name="Calhoun S."/>
            <person name="Haridas S."/>
            <person name="Kuo A."/>
            <person name="Mondo S."/>
            <person name="Pangilinan J."/>
            <person name="Riley R."/>
            <person name="LaButti K."/>
            <person name="Andreopoulos B."/>
            <person name="Lipzen A."/>
            <person name="Chen C."/>
            <person name="Yan M."/>
            <person name="Daum C."/>
            <person name="Ng V."/>
            <person name="Clum A."/>
            <person name="Steindorff A."/>
            <person name="Ohm R.A."/>
            <person name="Martin F."/>
            <person name="Silar P."/>
            <person name="Natvig D.O."/>
            <person name="Lalanne C."/>
            <person name="Gautier V."/>
            <person name="Ament-Velasquez S.L."/>
            <person name="Kruys A."/>
            <person name="Hutchinson M.I."/>
            <person name="Powell A.J."/>
            <person name="Barry K."/>
            <person name="Miller A.N."/>
            <person name="Grigoriev I.V."/>
            <person name="Debuchy R."/>
            <person name="Gladieux P."/>
            <person name="Hiltunen Thoren M."/>
            <person name="Johannesson H."/>
        </authorList>
    </citation>
    <scope>NUCLEOTIDE SEQUENCE</scope>
    <source>
        <strain evidence="2">PSN243</strain>
    </source>
</reference>
<gene>
    <name evidence="2" type="ORF">QBC34DRAFT_467491</name>
</gene>
<dbReference type="EMBL" id="MU865950">
    <property type="protein sequence ID" value="KAK4447394.1"/>
    <property type="molecule type" value="Genomic_DNA"/>
</dbReference>
<dbReference type="AlphaFoldDB" id="A0AAV9GF18"/>
<accession>A0AAV9GF18</accession>
<organism evidence="2 3">
    <name type="scientific">Podospora aff. communis PSN243</name>
    <dbReference type="NCBI Taxonomy" id="3040156"/>
    <lineage>
        <taxon>Eukaryota</taxon>
        <taxon>Fungi</taxon>
        <taxon>Dikarya</taxon>
        <taxon>Ascomycota</taxon>
        <taxon>Pezizomycotina</taxon>
        <taxon>Sordariomycetes</taxon>
        <taxon>Sordariomycetidae</taxon>
        <taxon>Sordariales</taxon>
        <taxon>Podosporaceae</taxon>
        <taxon>Podospora</taxon>
    </lineage>
</organism>
<comment type="caution">
    <text evidence="2">The sequence shown here is derived from an EMBL/GenBank/DDBJ whole genome shotgun (WGS) entry which is preliminary data.</text>
</comment>
<dbReference type="PANTHER" id="PTHR38703">
    <property type="entry name" value="CHROMOSOME 8, WHOLE GENOME SHOTGUN SEQUENCE"/>
    <property type="match status" value="1"/>
</dbReference>
<proteinExistence type="predicted"/>
<feature type="compositionally biased region" description="Basic and acidic residues" evidence="1">
    <location>
        <begin position="96"/>
        <end position="118"/>
    </location>
</feature>
<dbReference type="Proteomes" id="UP001321760">
    <property type="component" value="Unassembled WGS sequence"/>
</dbReference>
<dbReference type="PANTHER" id="PTHR38703:SF1">
    <property type="entry name" value="ALLERGEN"/>
    <property type="match status" value="1"/>
</dbReference>
<evidence type="ECO:0000256" key="1">
    <source>
        <dbReference type="SAM" id="MobiDB-lite"/>
    </source>
</evidence>
<feature type="region of interest" description="Disordered" evidence="1">
    <location>
        <begin position="1"/>
        <end position="24"/>
    </location>
</feature>
<evidence type="ECO:0000313" key="3">
    <source>
        <dbReference type="Proteomes" id="UP001321760"/>
    </source>
</evidence>
<name>A0AAV9GF18_9PEZI</name>
<evidence type="ECO:0000313" key="2">
    <source>
        <dbReference type="EMBL" id="KAK4447394.1"/>
    </source>
</evidence>